<protein>
    <submittedName>
        <fullName evidence="4">AAA family ATPase</fullName>
    </submittedName>
    <submittedName>
        <fullName evidence="5">RAD55 family ATPase</fullName>
    </submittedName>
</protein>
<feature type="domain" description="KaiC-like" evidence="3">
    <location>
        <begin position="22"/>
        <end position="218"/>
    </location>
</feature>
<gene>
    <name evidence="4" type="ORF">J9259_03265</name>
    <name evidence="5" type="ORF">KIY12_01695</name>
</gene>
<dbReference type="Pfam" id="PF06745">
    <property type="entry name" value="ATPase"/>
    <property type="match status" value="1"/>
</dbReference>
<dbReference type="GO" id="GO:0005524">
    <property type="term" value="F:ATP binding"/>
    <property type="evidence" value="ECO:0007669"/>
    <property type="project" value="UniProtKB-KW"/>
</dbReference>
<dbReference type="AlphaFoldDB" id="A0A8J7YW00"/>
<dbReference type="InterPro" id="IPR014774">
    <property type="entry name" value="KaiC-like_dom"/>
</dbReference>
<dbReference type="PANTHER" id="PTHR43637:SF2">
    <property type="entry name" value="PROTEIN GVPD 1"/>
    <property type="match status" value="1"/>
</dbReference>
<evidence type="ECO:0000256" key="2">
    <source>
        <dbReference type="ARBA" id="ARBA00022840"/>
    </source>
</evidence>
<evidence type="ECO:0000256" key="1">
    <source>
        <dbReference type="ARBA" id="ARBA00022741"/>
    </source>
</evidence>
<evidence type="ECO:0000259" key="3">
    <source>
        <dbReference type="Pfam" id="PF06745"/>
    </source>
</evidence>
<organism evidence="5 6">
    <name type="scientific">Candidatus Sysuiplasma superficiale</name>
    <dbReference type="NCBI Taxonomy" id="2823368"/>
    <lineage>
        <taxon>Archaea</taxon>
        <taxon>Methanobacteriati</taxon>
        <taxon>Thermoplasmatota</taxon>
        <taxon>Thermoplasmata</taxon>
        <taxon>Candidatus Sysuiplasmatales</taxon>
        <taxon>Candidatus Sysuiplasmataceae</taxon>
        <taxon>Candidatus Sysuiplasma</taxon>
    </lineage>
</organism>
<dbReference type="EMBL" id="JAHEAC010000007">
    <property type="protein sequence ID" value="MBX8643431.1"/>
    <property type="molecule type" value="Genomic_DNA"/>
</dbReference>
<dbReference type="SUPFAM" id="SSF52540">
    <property type="entry name" value="P-loop containing nucleoside triphosphate hydrolases"/>
    <property type="match status" value="1"/>
</dbReference>
<evidence type="ECO:0000313" key="4">
    <source>
        <dbReference type="EMBL" id="MBX8631527.1"/>
    </source>
</evidence>
<keyword evidence="1" id="KW-0547">Nucleotide-binding</keyword>
<evidence type="ECO:0000313" key="6">
    <source>
        <dbReference type="Proteomes" id="UP000750197"/>
    </source>
</evidence>
<dbReference type="PANTHER" id="PTHR43637">
    <property type="entry name" value="UPF0273 PROTEIN TM_0370"/>
    <property type="match status" value="1"/>
</dbReference>
<dbReference type="Proteomes" id="UP000750197">
    <property type="component" value="Unassembled WGS sequence"/>
</dbReference>
<sequence length="261" mass="29535">MDILTEILINLTVVRTMPEFDVDGSFPMGSSILLRGPPGVGKTELLLNLSRRWIRNGDKVLYVTVSAGGEEILSRFLSEFNRDQLDNRLLIIDCFRNNTTESKDKLIVNINGLSHLESITLAISTAVEALGAPVRVVFDGLSTLFLHNAPQTMAKFFQVLSVRSKNEFGFIVSSLVEGMHESVTTNTLMSIADGVIEIELGKSMARFVRLRFLKGRTTDPVWYRYRLHRNELQLAQHGLFINEDTVLDEIRIHKRNKTEEE</sequence>
<dbReference type="PRINTS" id="PR01874">
    <property type="entry name" value="DNAREPAIRADA"/>
</dbReference>
<dbReference type="Proteomes" id="UP000716004">
    <property type="component" value="Unassembled WGS sequence"/>
</dbReference>
<accession>A0A8J7YW00</accession>
<proteinExistence type="predicted"/>
<keyword evidence="2" id="KW-0067">ATP-binding</keyword>
<dbReference type="Gene3D" id="3.40.50.300">
    <property type="entry name" value="P-loop containing nucleotide triphosphate hydrolases"/>
    <property type="match status" value="1"/>
</dbReference>
<reference evidence="5" key="1">
    <citation type="submission" date="2021-05" db="EMBL/GenBank/DDBJ databases">
        <title>Genomic insights into ecological role and evolution of a novel Thermoplasmata order Candidatus Sysuiplasmatales.</title>
        <authorList>
            <person name="Yuan Y."/>
        </authorList>
    </citation>
    <scope>NUCLEOTIDE SEQUENCE</scope>
    <source>
        <strain evidence="5">TUT19-bin139</strain>
        <strain evidence="4">YP2-bin.285</strain>
    </source>
</reference>
<comment type="caution">
    <text evidence="5">The sequence shown here is derived from an EMBL/GenBank/DDBJ whole genome shotgun (WGS) entry which is preliminary data.</text>
</comment>
<name>A0A8J7YW00_9ARCH</name>
<dbReference type="EMBL" id="JAGVSJ010000005">
    <property type="protein sequence ID" value="MBX8631527.1"/>
    <property type="molecule type" value="Genomic_DNA"/>
</dbReference>
<evidence type="ECO:0000313" key="5">
    <source>
        <dbReference type="EMBL" id="MBX8643431.1"/>
    </source>
</evidence>
<dbReference type="InterPro" id="IPR027417">
    <property type="entry name" value="P-loop_NTPase"/>
</dbReference>